<dbReference type="Proteomes" id="UP001210528">
    <property type="component" value="Unassembled WGS sequence"/>
</dbReference>
<accession>A0ABT4Z436</accession>
<proteinExistence type="predicted"/>
<feature type="compositionally biased region" description="Low complexity" evidence="1">
    <location>
        <begin position="19"/>
        <end position="32"/>
    </location>
</feature>
<reference evidence="3 4" key="1">
    <citation type="submission" date="2023-01" db="EMBL/GenBank/DDBJ databases">
        <title>Halorubrum ezzemoulense from Santa Pola, Spain.</title>
        <authorList>
            <person name="Feng Y."/>
            <person name="Louyakis A.S."/>
            <person name="Gogarten J.P."/>
        </authorList>
    </citation>
    <scope>NUCLEOTIDE SEQUENCE [LARGE SCALE GENOMIC DNA]</scope>
    <source>
        <strain evidence="3 4">AMM015</strain>
    </source>
</reference>
<feature type="compositionally biased region" description="Polar residues" evidence="1">
    <location>
        <begin position="81"/>
        <end position="94"/>
    </location>
</feature>
<evidence type="ECO:0000313" key="3">
    <source>
        <dbReference type="EMBL" id="MDB2292346.1"/>
    </source>
</evidence>
<dbReference type="RefSeq" id="WP_271942597.1">
    <property type="nucleotide sequence ID" value="NZ_JAQLTZ010000001.1"/>
</dbReference>
<name>A0ABT4Z436_HALEZ</name>
<feature type="compositionally biased region" description="Low complexity" evidence="1">
    <location>
        <begin position="716"/>
        <end position="754"/>
    </location>
</feature>
<evidence type="ECO:0000256" key="2">
    <source>
        <dbReference type="SAM" id="Phobius"/>
    </source>
</evidence>
<feature type="region of interest" description="Disordered" evidence="1">
    <location>
        <begin position="71"/>
        <end position="109"/>
    </location>
</feature>
<keyword evidence="2" id="KW-0812">Transmembrane</keyword>
<feature type="compositionally biased region" description="Acidic residues" evidence="1">
    <location>
        <begin position="1"/>
        <end position="10"/>
    </location>
</feature>
<dbReference type="NCBIfam" id="NF045517">
    <property type="entry name" value="halo_surf_dom"/>
    <property type="match status" value="1"/>
</dbReference>
<feature type="transmembrane region" description="Helical" evidence="2">
    <location>
        <begin position="47"/>
        <end position="68"/>
    </location>
</feature>
<comment type="caution">
    <text evidence="3">The sequence shown here is derived from an EMBL/GenBank/DDBJ whole genome shotgun (WGS) entry which is preliminary data.</text>
</comment>
<feature type="region of interest" description="Disordered" evidence="1">
    <location>
        <begin position="655"/>
        <end position="770"/>
    </location>
</feature>
<keyword evidence="4" id="KW-1185">Reference proteome</keyword>
<feature type="region of interest" description="Disordered" evidence="1">
    <location>
        <begin position="1"/>
        <end position="32"/>
    </location>
</feature>
<evidence type="ECO:0000313" key="4">
    <source>
        <dbReference type="Proteomes" id="UP001210528"/>
    </source>
</evidence>
<dbReference type="EMBL" id="JAQLUK010000005">
    <property type="protein sequence ID" value="MDB2292346.1"/>
    <property type="molecule type" value="Genomic_DNA"/>
</dbReference>
<evidence type="ECO:0000256" key="1">
    <source>
        <dbReference type="SAM" id="MobiDB-lite"/>
    </source>
</evidence>
<feature type="compositionally biased region" description="Polar residues" evidence="1">
    <location>
        <begin position="695"/>
        <end position="715"/>
    </location>
</feature>
<protein>
    <submittedName>
        <fullName evidence="3">Uncharacterized protein</fullName>
    </submittedName>
</protein>
<gene>
    <name evidence="3" type="ORF">PM085_08600</name>
</gene>
<feature type="compositionally biased region" description="Acidic residues" evidence="1">
    <location>
        <begin position="679"/>
        <end position="694"/>
    </location>
</feature>
<keyword evidence="2" id="KW-1133">Transmembrane helix</keyword>
<organism evidence="3 4">
    <name type="scientific">Halorubrum ezzemoulense</name>
    <name type="common">Halorubrum chaoviator</name>
    <dbReference type="NCBI Taxonomy" id="337243"/>
    <lineage>
        <taxon>Archaea</taxon>
        <taxon>Methanobacteriati</taxon>
        <taxon>Methanobacteriota</taxon>
        <taxon>Stenosarchaea group</taxon>
        <taxon>Halobacteria</taxon>
        <taxon>Halobacteriales</taxon>
        <taxon>Haloferacaceae</taxon>
        <taxon>Halorubrum</taxon>
    </lineage>
</organism>
<sequence length="795" mass="83038">MTDTPDDDDRDSPPRPRPARLGGPDAPGGTDEALASRLRRRSTLRRGMAVFVALVAVFSVVATGPVAAGLSAADHVPSGDSLETNAVSTDSTEPGPTARPELSGSFSRPTYTGIAGDPVNIRYTASNSNGSAYLLIGGNRLTDSGKLVGFTDVVKLDDFDGTVNTRLLGTAEGTASSCARENTSCDLEFRDQDGDTLDKDLSDLRGATGAGGLARPLVPQRYRLAITNGTFMIEDSGAVTPVESAASSDLVLTKPTFHDEIEVFTTADPENVEGGGGDESLSALEQNGLERTAVTKGDRVVLGFEATGIWGALSHFAEKEGEDSLQAGQAINHTVLRDFLRAEEGVTLSVRQTNPSMNEPRSKLDLTDADPEDVSLLLADAKELETGDSTPGRFYLVLDTSDGGPLGNPEPGDEFAVEFALEGTEGQRYAFAETDSEPPDPFRHKSNTPDQFPYWETNDGTVSAEASFSIQERYFEYDHVTDDGELLVEASGGAVTGTTTILPPIEMSATFVDDKRDEPFRSESEVSLSDDGNFTIGADLGNADPGTRLNYALYEGTTLRDSRTVVVVEDTDDPDRLAIDSVPENVTVATGGNLSALRIGVRNAGGLEGAGTLALDVDDGNITTARDLTLSSNESRTVGFPSETVRLDPGEYPFSATLDGDQRNGTVTVAENPARTTIDDGDGEADGSDTDDAENASNVSEGDENATNTDGNSTDAGGNSTANDSAGAADSDGNSSNPGGNSTNPDGNSSDPTGDSGGGDGDDEPATFLPFGIGTRETLLGTVVVGAIHILGHWV</sequence>
<keyword evidence="2" id="KW-0472">Membrane</keyword>